<dbReference type="PANTHER" id="PTHR33121:SF23">
    <property type="entry name" value="CYCLIC DI-GMP PHOSPHODIESTERASE PDEB"/>
    <property type="match status" value="1"/>
</dbReference>
<dbReference type="PROSITE" id="PS50887">
    <property type="entry name" value="GGDEF"/>
    <property type="match status" value="1"/>
</dbReference>
<dbReference type="GO" id="GO:0071111">
    <property type="term" value="F:cyclic-guanylate-specific phosphodiesterase activity"/>
    <property type="evidence" value="ECO:0007669"/>
    <property type="project" value="InterPro"/>
</dbReference>
<dbReference type="Pfam" id="PF00563">
    <property type="entry name" value="EAL"/>
    <property type="match status" value="1"/>
</dbReference>
<dbReference type="NCBIfam" id="TIGR00254">
    <property type="entry name" value="GGDEF"/>
    <property type="match status" value="1"/>
</dbReference>
<dbReference type="Gene3D" id="3.20.20.450">
    <property type="entry name" value="EAL domain"/>
    <property type="match status" value="1"/>
</dbReference>
<protein>
    <submittedName>
        <fullName evidence="4">Bifunctional diguanylate cyclase/phosphodiesterase</fullName>
    </submittedName>
</protein>
<dbReference type="InterPro" id="IPR001633">
    <property type="entry name" value="EAL_dom"/>
</dbReference>
<accession>A0A8J6QVJ4</accession>
<dbReference type="SMART" id="SM00267">
    <property type="entry name" value="GGDEF"/>
    <property type="match status" value="1"/>
</dbReference>
<sequence length="749" mass="83554">MIAIRRIWIVVVAGVMMALLYTLLLLIPNSRADDDKLSQQLDLISQLLARDIELVRAGLESDFYAGPKRPSDAWLEQLIKQPNQADLKLNGLMHRVNGKVWNVSAGFDRADQIPRKLETKHWLCQPSCRLLLRISRGSDELIADVDLPQWLSVQGSRLGLNLSVAGATRASLQKLAASSVEQDIGLYFSSRQSDDWKSASGPVLDGVPMILSGQRSDPPAIAVHWYVLLLLLVLTLSGMALLTHLYGKRQQGWRQLFRQLEKTLSAIESGNFEVVQKRLVGSMQHAPELARNFVRKLAIYGLQDEATKATLAQISNDKDWLTQHDGMTGLANRESFHQLLQQTIHDADSSALLLIDIDDFKEINDASGHQLGNDMLIKLASILAEHVQLPYRAARIAGDEFAVWMPGSTLEQGEQLAAKLLEASRQIMLAGDNMLHRLSLSIGVVVAPEHGNEFDVLMTRADIALNYSKAQGKGRYASLRDPDLEGYLLKQRFMYSRVHSAIRDQRLALAYQPIVRVNDGSISHYEVLLRIEDEVGSYVSAYPLIQAAERQRDVGVLDKWVLNQVLTLLMQMRRNNQRHRLAVNISGLSMSDAQLTETLLQRIEFSGCGPALVVEITESAALENISLTQRNIERLQALGCQVALDDFGVGYSSVNNLLSLPFDYVKVDGCFIRKLSTDDAVIPLLEFLVTISKLRGFQLVAEFVENDKVAQQLEQIGVQFAQGYHYGKPELGRLSLEHDDDQTSQTGQV</sequence>
<feature type="domain" description="GGDEF" evidence="3">
    <location>
        <begin position="348"/>
        <end position="481"/>
    </location>
</feature>
<keyword evidence="1" id="KW-0812">Transmembrane</keyword>
<feature type="domain" description="EAL" evidence="2">
    <location>
        <begin position="491"/>
        <end position="743"/>
    </location>
</feature>
<evidence type="ECO:0000313" key="4">
    <source>
        <dbReference type="EMBL" id="MBD1390598.1"/>
    </source>
</evidence>
<feature type="transmembrane region" description="Helical" evidence="1">
    <location>
        <begin position="7"/>
        <end position="27"/>
    </location>
</feature>
<keyword evidence="1" id="KW-0472">Membrane</keyword>
<evidence type="ECO:0000259" key="3">
    <source>
        <dbReference type="PROSITE" id="PS50887"/>
    </source>
</evidence>
<dbReference type="SUPFAM" id="SSF141868">
    <property type="entry name" value="EAL domain-like"/>
    <property type="match status" value="1"/>
</dbReference>
<evidence type="ECO:0000256" key="1">
    <source>
        <dbReference type="SAM" id="Phobius"/>
    </source>
</evidence>
<dbReference type="RefSeq" id="WP_191145667.1">
    <property type="nucleotide sequence ID" value="NZ_JACXAF010000020.1"/>
</dbReference>
<dbReference type="CDD" id="cd01948">
    <property type="entry name" value="EAL"/>
    <property type="match status" value="1"/>
</dbReference>
<dbReference type="CDD" id="cd01949">
    <property type="entry name" value="GGDEF"/>
    <property type="match status" value="1"/>
</dbReference>
<dbReference type="InterPro" id="IPR050706">
    <property type="entry name" value="Cyclic-di-GMP_PDE-like"/>
</dbReference>
<reference evidence="4" key="1">
    <citation type="submission" date="2020-09" db="EMBL/GenBank/DDBJ databases">
        <title>A novel bacterium of genus Neiella, isolated from South China Sea.</title>
        <authorList>
            <person name="Huang H."/>
            <person name="Mo K."/>
            <person name="Hu Y."/>
        </authorList>
    </citation>
    <scope>NUCLEOTIDE SEQUENCE</scope>
    <source>
        <strain evidence="4">HB171785</strain>
    </source>
</reference>
<dbReference type="PANTHER" id="PTHR33121">
    <property type="entry name" value="CYCLIC DI-GMP PHOSPHODIESTERASE PDEF"/>
    <property type="match status" value="1"/>
</dbReference>
<keyword evidence="5" id="KW-1185">Reference proteome</keyword>
<keyword evidence="1" id="KW-1133">Transmembrane helix</keyword>
<dbReference type="AlphaFoldDB" id="A0A8J6QVJ4"/>
<evidence type="ECO:0000259" key="2">
    <source>
        <dbReference type="PROSITE" id="PS50883"/>
    </source>
</evidence>
<organism evidence="4 5">
    <name type="scientific">Neiella litorisoli</name>
    <dbReference type="NCBI Taxonomy" id="2771431"/>
    <lineage>
        <taxon>Bacteria</taxon>
        <taxon>Pseudomonadati</taxon>
        <taxon>Pseudomonadota</taxon>
        <taxon>Gammaproteobacteria</taxon>
        <taxon>Alteromonadales</taxon>
        <taxon>Echinimonadaceae</taxon>
        <taxon>Neiella</taxon>
    </lineage>
</organism>
<gene>
    <name evidence="4" type="ORF">IC617_14265</name>
</gene>
<dbReference type="SUPFAM" id="SSF55073">
    <property type="entry name" value="Nucleotide cyclase"/>
    <property type="match status" value="1"/>
</dbReference>
<dbReference type="InterPro" id="IPR000160">
    <property type="entry name" value="GGDEF_dom"/>
</dbReference>
<dbReference type="Pfam" id="PF00990">
    <property type="entry name" value="GGDEF"/>
    <property type="match status" value="1"/>
</dbReference>
<dbReference type="InterPro" id="IPR043128">
    <property type="entry name" value="Rev_trsase/Diguanyl_cyclase"/>
</dbReference>
<feature type="transmembrane region" description="Helical" evidence="1">
    <location>
        <begin position="223"/>
        <end position="246"/>
    </location>
</feature>
<dbReference type="InterPro" id="IPR035919">
    <property type="entry name" value="EAL_sf"/>
</dbReference>
<dbReference type="PROSITE" id="PS50883">
    <property type="entry name" value="EAL"/>
    <property type="match status" value="1"/>
</dbReference>
<dbReference type="InterPro" id="IPR029787">
    <property type="entry name" value="Nucleotide_cyclase"/>
</dbReference>
<proteinExistence type="predicted"/>
<dbReference type="SMART" id="SM00052">
    <property type="entry name" value="EAL"/>
    <property type="match status" value="1"/>
</dbReference>
<name>A0A8J6QVJ4_9GAMM</name>
<dbReference type="EMBL" id="JACXAF010000020">
    <property type="protein sequence ID" value="MBD1390598.1"/>
    <property type="molecule type" value="Genomic_DNA"/>
</dbReference>
<dbReference type="Proteomes" id="UP000638014">
    <property type="component" value="Unassembled WGS sequence"/>
</dbReference>
<evidence type="ECO:0000313" key="5">
    <source>
        <dbReference type="Proteomes" id="UP000638014"/>
    </source>
</evidence>
<dbReference type="Gene3D" id="3.30.70.270">
    <property type="match status" value="1"/>
</dbReference>
<comment type="caution">
    <text evidence="4">The sequence shown here is derived from an EMBL/GenBank/DDBJ whole genome shotgun (WGS) entry which is preliminary data.</text>
</comment>